<evidence type="ECO:0000256" key="3">
    <source>
        <dbReference type="SAM" id="Phobius"/>
    </source>
</evidence>
<proteinExistence type="predicted"/>
<feature type="compositionally biased region" description="Acidic residues" evidence="2">
    <location>
        <begin position="125"/>
        <end position="136"/>
    </location>
</feature>
<evidence type="ECO:0000313" key="4">
    <source>
        <dbReference type="EMBL" id="KAK3305374.1"/>
    </source>
</evidence>
<dbReference type="AlphaFoldDB" id="A0AAJ0M1D0"/>
<dbReference type="GeneID" id="87886731"/>
<feature type="region of interest" description="Disordered" evidence="2">
    <location>
        <begin position="462"/>
        <end position="495"/>
    </location>
</feature>
<comment type="caution">
    <text evidence="4">The sequence shown here is derived from an EMBL/GenBank/DDBJ whole genome shotgun (WGS) entry which is preliminary data.</text>
</comment>
<dbReference type="Gene3D" id="1.10.287.1490">
    <property type="match status" value="1"/>
</dbReference>
<feature type="compositionally biased region" description="Basic and acidic residues" evidence="2">
    <location>
        <begin position="1"/>
        <end position="11"/>
    </location>
</feature>
<dbReference type="RefSeq" id="XP_062721154.1">
    <property type="nucleotide sequence ID" value="XM_062867902.1"/>
</dbReference>
<dbReference type="Proteomes" id="UP001273166">
    <property type="component" value="Unassembled WGS sequence"/>
</dbReference>
<feature type="transmembrane region" description="Helical" evidence="3">
    <location>
        <begin position="546"/>
        <end position="574"/>
    </location>
</feature>
<feature type="compositionally biased region" description="Basic residues" evidence="2">
    <location>
        <begin position="78"/>
        <end position="99"/>
    </location>
</feature>
<keyword evidence="1" id="KW-0175">Coiled coil</keyword>
<dbReference type="EMBL" id="JAUDZG010000004">
    <property type="protein sequence ID" value="KAK3305374.1"/>
    <property type="molecule type" value="Genomic_DNA"/>
</dbReference>
<protein>
    <submittedName>
        <fullName evidence="4">Uncharacterized protein</fullName>
    </submittedName>
</protein>
<keyword evidence="3" id="KW-1133">Transmembrane helix</keyword>
<keyword evidence="3" id="KW-0472">Membrane</keyword>
<sequence length="577" mass="63415">MAIPRDSRNGDDESMNTDLAPPSVGPISFPLIVNEPSPQEGGPAETVDNGAGSNNGHGEDPNPNGDVSADAPENKSSKDKRREKKKELKKQKRREKRREKRNDKQGDSPDSVQLEAEDLPSQQETNEDGEPDDAPPDEPKRHSQGPRAELKKRVKDYFKAMLDGQRNAELSEGSITARAREKAPQPPETISPRGPAALCANSPMNDGRRKNEDKDGQTDGAQPPYATVSDASILTATKERPCDSPASADVPDEHTRGRSPPPQVDDEQGASSPAEAAQVQLPPLWVTPLDDDELRFAPFYDEDFSKPTGESAADINARDQIRRCELLFGRPLTEEERETIRLQYAAMGQRHAPNEQSKRSVILPAPANEAAAVLDTTDAVCDALRIRIAELDSEIDGLGSRQEALEDTNVSNLMRLDGAKADIEQLKRQKRDHEARIASLASELQAVKADLRVLEARIQTPIEESDPETAAAHNEPARDNNQQQDERPHQPEQQPRQAGGFINVWLFVLAAFVLHWVVTTAVLHSARLTDGYGPFINGGYNGLASVLIFGSWFQVLAFCLAMGHFYHVALSVLLPRR</sequence>
<keyword evidence="5" id="KW-1185">Reference proteome</keyword>
<feature type="region of interest" description="Disordered" evidence="2">
    <location>
        <begin position="1"/>
        <end position="283"/>
    </location>
</feature>
<feature type="compositionally biased region" description="Basic and acidic residues" evidence="2">
    <location>
        <begin position="148"/>
        <end position="158"/>
    </location>
</feature>
<evidence type="ECO:0000313" key="5">
    <source>
        <dbReference type="Proteomes" id="UP001273166"/>
    </source>
</evidence>
<evidence type="ECO:0000256" key="2">
    <source>
        <dbReference type="SAM" id="MobiDB-lite"/>
    </source>
</evidence>
<accession>A0AAJ0M1D0</accession>
<reference evidence="4" key="2">
    <citation type="submission" date="2023-06" db="EMBL/GenBank/DDBJ databases">
        <authorList>
            <consortium name="Lawrence Berkeley National Laboratory"/>
            <person name="Mondo S.J."/>
            <person name="Hensen N."/>
            <person name="Bonometti L."/>
            <person name="Westerberg I."/>
            <person name="Brannstrom I.O."/>
            <person name="Guillou S."/>
            <person name="Cros-Aarteil S."/>
            <person name="Calhoun S."/>
            <person name="Haridas S."/>
            <person name="Kuo A."/>
            <person name="Pangilinan J."/>
            <person name="Riley R."/>
            <person name="Labutti K."/>
            <person name="Andreopoulos B."/>
            <person name="Lipzen A."/>
            <person name="Chen C."/>
            <person name="Yanf M."/>
            <person name="Daum C."/>
            <person name="Ng V."/>
            <person name="Clum A."/>
            <person name="Steindorff A."/>
            <person name="Ohm R."/>
            <person name="Martin F."/>
            <person name="Silar P."/>
            <person name="Natvig D."/>
            <person name="Lalanne C."/>
            <person name="Gautier V."/>
            <person name="Ament-Velasquez S.L."/>
            <person name="Kruys A."/>
            <person name="Hutchinson M.I."/>
            <person name="Powell A.J."/>
            <person name="Barry K."/>
            <person name="Miller A.N."/>
            <person name="Grigoriev I.V."/>
            <person name="Debuchy R."/>
            <person name="Gladieux P."/>
            <person name="Thoren M.H."/>
            <person name="Johannesson H."/>
        </authorList>
    </citation>
    <scope>NUCLEOTIDE SEQUENCE</scope>
    <source>
        <strain evidence="4">CBS 333.67</strain>
    </source>
</reference>
<evidence type="ECO:0000256" key="1">
    <source>
        <dbReference type="SAM" id="Coils"/>
    </source>
</evidence>
<feature type="coiled-coil region" evidence="1">
    <location>
        <begin position="388"/>
        <end position="457"/>
    </location>
</feature>
<feature type="compositionally biased region" description="Basic and acidic residues" evidence="2">
    <location>
        <begin position="206"/>
        <end position="217"/>
    </location>
</feature>
<organism evidence="4 5">
    <name type="scientific">Chaetomium strumarium</name>
    <dbReference type="NCBI Taxonomy" id="1170767"/>
    <lineage>
        <taxon>Eukaryota</taxon>
        <taxon>Fungi</taxon>
        <taxon>Dikarya</taxon>
        <taxon>Ascomycota</taxon>
        <taxon>Pezizomycotina</taxon>
        <taxon>Sordariomycetes</taxon>
        <taxon>Sordariomycetidae</taxon>
        <taxon>Sordariales</taxon>
        <taxon>Chaetomiaceae</taxon>
        <taxon>Chaetomium</taxon>
    </lineage>
</organism>
<gene>
    <name evidence="4" type="ORF">B0T15DRAFT_511296</name>
</gene>
<reference evidence="4" key="1">
    <citation type="journal article" date="2023" name="Mol. Phylogenet. Evol.">
        <title>Genome-scale phylogeny and comparative genomics of the fungal order Sordariales.</title>
        <authorList>
            <person name="Hensen N."/>
            <person name="Bonometti L."/>
            <person name="Westerberg I."/>
            <person name="Brannstrom I.O."/>
            <person name="Guillou S."/>
            <person name="Cros-Aarteil S."/>
            <person name="Calhoun S."/>
            <person name="Haridas S."/>
            <person name="Kuo A."/>
            <person name="Mondo S."/>
            <person name="Pangilinan J."/>
            <person name="Riley R."/>
            <person name="LaButti K."/>
            <person name="Andreopoulos B."/>
            <person name="Lipzen A."/>
            <person name="Chen C."/>
            <person name="Yan M."/>
            <person name="Daum C."/>
            <person name="Ng V."/>
            <person name="Clum A."/>
            <person name="Steindorff A."/>
            <person name="Ohm R.A."/>
            <person name="Martin F."/>
            <person name="Silar P."/>
            <person name="Natvig D.O."/>
            <person name="Lalanne C."/>
            <person name="Gautier V."/>
            <person name="Ament-Velasquez S.L."/>
            <person name="Kruys A."/>
            <person name="Hutchinson M.I."/>
            <person name="Powell A.J."/>
            <person name="Barry K."/>
            <person name="Miller A.N."/>
            <person name="Grigoriev I.V."/>
            <person name="Debuchy R."/>
            <person name="Gladieux P."/>
            <person name="Hiltunen Thoren M."/>
            <person name="Johannesson H."/>
        </authorList>
    </citation>
    <scope>NUCLEOTIDE SEQUENCE</scope>
    <source>
        <strain evidence="4">CBS 333.67</strain>
    </source>
</reference>
<keyword evidence="3" id="KW-0812">Transmembrane</keyword>
<name>A0AAJ0M1D0_9PEZI</name>
<feature type="transmembrane region" description="Helical" evidence="3">
    <location>
        <begin position="504"/>
        <end position="526"/>
    </location>
</feature>